<accession>B7IZ87</accession>
<dbReference type="EMBL" id="CP001187">
    <property type="protein sequence ID" value="ACK98463.1"/>
    <property type="molecule type" value="Genomic_DNA"/>
</dbReference>
<dbReference type="KEGG" id="bcg:BCG9842_0064"/>
<reference evidence="1 2" key="1">
    <citation type="submission" date="2008-10" db="EMBL/GenBank/DDBJ databases">
        <title>Genome sequence of Bacillus cereus G9842.</title>
        <authorList>
            <person name="Dodson R.J."/>
            <person name="Durkin A.S."/>
            <person name="Rosovitz M.J."/>
            <person name="Rasko D.A."/>
            <person name="Hoffmaster A."/>
            <person name="Ravel J."/>
            <person name="Sutton G."/>
        </authorList>
    </citation>
    <scope>NUCLEOTIDE SEQUENCE [LARGE SCALE GENOMIC DNA]</scope>
    <source>
        <strain evidence="1 2">G9842</strain>
        <plasmid evidence="1 2">pG9842_209</plasmid>
    </source>
</reference>
<dbReference type="Proteomes" id="UP000006744">
    <property type="component" value="Plasmid pG9842_209"/>
</dbReference>
<keyword evidence="1" id="KW-0614">Plasmid</keyword>
<dbReference type="HOGENOM" id="CLU_3229156_0_0_9"/>
<evidence type="ECO:0000313" key="2">
    <source>
        <dbReference type="Proteomes" id="UP000006744"/>
    </source>
</evidence>
<gene>
    <name evidence="1" type="ordered locus">BCG9842_0064</name>
</gene>
<evidence type="ECO:0000313" key="1">
    <source>
        <dbReference type="EMBL" id="ACK98463.1"/>
    </source>
</evidence>
<sequence length="43" mass="5260">MFTDSVFSFISYTKKQTKRKSECYNYNIIQIKYTKKEMLRLLA</sequence>
<protein>
    <submittedName>
        <fullName evidence="1">Uncharacterized protein</fullName>
    </submittedName>
</protein>
<geneLocation type="plasmid" evidence="1 2">
    <name>pG9842_209</name>
</geneLocation>
<organism evidence="1 2">
    <name type="scientific">Bacillus cereus (strain G9842)</name>
    <dbReference type="NCBI Taxonomy" id="405531"/>
    <lineage>
        <taxon>Bacteria</taxon>
        <taxon>Bacillati</taxon>
        <taxon>Bacillota</taxon>
        <taxon>Bacilli</taxon>
        <taxon>Bacillales</taxon>
        <taxon>Bacillaceae</taxon>
        <taxon>Bacillus</taxon>
        <taxon>Bacillus cereus group</taxon>
    </lineage>
</organism>
<proteinExistence type="predicted"/>
<name>B7IZ87_BACC2</name>
<dbReference type="AlphaFoldDB" id="B7IZ87"/>